<reference evidence="2 3" key="1">
    <citation type="submission" date="2018-11" db="EMBL/GenBank/DDBJ databases">
        <title>Genomic Encyclopedia of Type Strains, Phase IV (KMG-IV): sequencing the most valuable type-strain genomes for metagenomic binning, comparative biology and taxonomic classification.</title>
        <authorList>
            <person name="Goeker M."/>
        </authorList>
    </citation>
    <scope>NUCLEOTIDE SEQUENCE [LARGE SCALE GENOMIC DNA]</scope>
    <source>
        <strain evidence="2 3">DSM 5900</strain>
    </source>
</reference>
<organism evidence="2 3">
    <name type="scientific">Stella humosa</name>
    <dbReference type="NCBI Taxonomy" id="94"/>
    <lineage>
        <taxon>Bacteria</taxon>
        <taxon>Pseudomonadati</taxon>
        <taxon>Pseudomonadota</taxon>
        <taxon>Alphaproteobacteria</taxon>
        <taxon>Rhodospirillales</taxon>
        <taxon>Stellaceae</taxon>
        <taxon>Stella</taxon>
    </lineage>
</organism>
<sequence length="291" mass="30519">MLLSVVAPGRTAAQEADPITAASQAIADVLVPIGLARGLVSACDGRDPGGQPARADAHRRWRQANGVDGFEAAMTAVQAKAPELAIGRARLEDASRSQASEAIERDPAACQDLPRVLDGQRFRIAHVTADAEAVLRNLAGPRPEAPPAPAERAPTPADRPRQVYGPGQLSALAQAAMAGLPPGQGRTAAARRTLAALGPIAVRGRAVDGSRLHEWRNGRRAAFAVACTFADRRERQRFARERDRETVVVGRVRQVAAGGTIGLHGCRLDPAAARLPDAAVDADAGFEPAPR</sequence>
<gene>
    <name evidence="2" type="ORF">EDC65_2484</name>
</gene>
<keyword evidence="3" id="KW-1185">Reference proteome</keyword>
<protein>
    <submittedName>
        <fullName evidence="2">Uncharacterized protein</fullName>
    </submittedName>
</protein>
<proteinExistence type="predicted"/>
<evidence type="ECO:0000313" key="3">
    <source>
        <dbReference type="Proteomes" id="UP000278222"/>
    </source>
</evidence>
<dbReference type="Proteomes" id="UP000278222">
    <property type="component" value="Unassembled WGS sequence"/>
</dbReference>
<comment type="caution">
    <text evidence="2">The sequence shown here is derived from an EMBL/GenBank/DDBJ whole genome shotgun (WGS) entry which is preliminary data.</text>
</comment>
<evidence type="ECO:0000313" key="2">
    <source>
        <dbReference type="EMBL" id="ROP90632.1"/>
    </source>
</evidence>
<dbReference type="AlphaFoldDB" id="A0A3N1LGT8"/>
<feature type="region of interest" description="Disordered" evidence="1">
    <location>
        <begin position="139"/>
        <end position="159"/>
    </location>
</feature>
<accession>A0A3N1LGT8</accession>
<dbReference type="EMBL" id="RJKX01000014">
    <property type="protein sequence ID" value="ROP90632.1"/>
    <property type="molecule type" value="Genomic_DNA"/>
</dbReference>
<evidence type="ECO:0000256" key="1">
    <source>
        <dbReference type="SAM" id="MobiDB-lite"/>
    </source>
</evidence>
<name>A0A3N1LGT8_9PROT</name>